<dbReference type="Gene3D" id="3.50.4.10">
    <property type="entry name" value="Hepatocyte Growth Factor"/>
    <property type="match status" value="1"/>
</dbReference>
<dbReference type="Gene3D" id="1.20.58.80">
    <property type="entry name" value="Phosphotransferase system, lactose/cellobiose-type IIA subunit"/>
    <property type="match status" value="1"/>
</dbReference>
<gene>
    <name evidence="3" type="ORF">JYZ213_LOCUS25742</name>
</gene>
<dbReference type="SUPFAM" id="SSF57850">
    <property type="entry name" value="RING/U-box"/>
    <property type="match status" value="1"/>
</dbReference>
<dbReference type="EMBL" id="CAJNOG010000333">
    <property type="protein sequence ID" value="CAF1180298.1"/>
    <property type="molecule type" value="Genomic_DNA"/>
</dbReference>
<name>A0A814UWP6_9BILA</name>
<proteinExistence type="predicted"/>
<protein>
    <recommendedName>
        <fullName evidence="2">USP8 dimerisation domain-containing protein</fullName>
    </recommendedName>
</protein>
<dbReference type="SUPFAM" id="SSF140856">
    <property type="entry name" value="USP8 N-terminal domain-like"/>
    <property type="match status" value="1"/>
</dbReference>
<dbReference type="InterPro" id="IPR015063">
    <property type="entry name" value="USP8_dimer"/>
</dbReference>
<feature type="transmembrane region" description="Helical" evidence="1">
    <location>
        <begin position="465"/>
        <end position="481"/>
    </location>
</feature>
<evidence type="ECO:0000313" key="3">
    <source>
        <dbReference type="EMBL" id="CAF1180298.1"/>
    </source>
</evidence>
<dbReference type="AlphaFoldDB" id="A0A814UWP6"/>
<dbReference type="Gene3D" id="3.30.40.10">
    <property type="entry name" value="Zinc/RING finger domain, C3HC4 (zinc finger)"/>
    <property type="match status" value="1"/>
</dbReference>
<reference evidence="3" key="1">
    <citation type="submission" date="2021-02" db="EMBL/GenBank/DDBJ databases">
        <authorList>
            <person name="Nowell W R."/>
        </authorList>
    </citation>
    <scope>NUCLEOTIDE SEQUENCE</scope>
</reference>
<dbReference type="InterPro" id="IPR013083">
    <property type="entry name" value="Znf_RING/FYVE/PHD"/>
</dbReference>
<evidence type="ECO:0000259" key="2">
    <source>
        <dbReference type="Pfam" id="PF08969"/>
    </source>
</evidence>
<keyword evidence="1" id="KW-0812">Transmembrane</keyword>
<comment type="caution">
    <text evidence="3">The sequence shown here is derived from an EMBL/GenBank/DDBJ whole genome shotgun (WGS) entry which is preliminary data.</text>
</comment>
<sequence length="483" mass="56425">MTTPISLYLAESVADLRNYIVPHRSAQPLTLERLNKLYEEVENNAKQQLHVKGDQELAYLTYCKALELLNLMRKCKEFSQKTKKFQYKYEQQRTDCEQIEYALRLELEERYRNFRSTSYVTDSIKSSSLHKLPEAPYRIPTSLDEREITETTTVLDDFMSNYEEDEEYFPTDMTFNKRLAATRSSLSMSGDRQVQIPRPSSSQQTVYRAPQILMRKPHTRECVVCVNEKSIADFGEVFSTICQHVERQICTDCVRENTIRIVNDRSTTDVRCPEQNCDAIFDFDTVRRILIDFNTSVASNMSMTDTAIILSAPKLAQSCNIIKCRAIIAYYYLEEEEFDTAEFSDCEHCPSMSDRGMSDDWLNIWYEDDFFIVSFIGQDCEGNPVIGNKYHCIQECFRDITCAGFTRNKNITDNDQSGKCWLKNNITTNQIFNNSEWHTFVINTKSNQLYSNNTHNSIENNQNNIVWLFFFLLFNLLLFLPKK</sequence>
<evidence type="ECO:0000256" key="1">
    <source>
        <dbReference type="SAM" id="Phobius"/>
    </source>
</evidence>
<dbReference type="GO" id="GO:0016579">
    <property type="term" value="P:protein deubiquitination"/>
    <property type="evidence" value="ECO:0007669"/>
    <property type="project" value="UniProtKB-ARBA"/>
</dbReference>
<dbReference type="Proteomes" id="UP000663845">
    <property type="component" value="Unassembled WGS sequence"/>
</dbReference>
<dbReference type="Pfam" id="PF08969">
    <property type="entry name" value="USP8_dimer"/>
    <property type="match status" value="1"/>
</dbReference>
<keyword evidence="1" id="KW-0472">Membrane</keyword>
<accession>A0A814UWP6</accession>
<evidence type="ECO:0000313" key="4">
    <source>
        <dbReference type="Proteomes" id="UP000663845"/>
    </source>
</evidence>
<organism evidence="3 4">
    <name type="scientific">Adineta steineri</name>
    <dbReference type="NCBI Taxonomy" id="433720"/>
    <lineage>
        <taxon>Eukaryota</taxon>
        <taxon>Metazoa</taxon>
        <taxon>Spiralia</taxon>
        <taxon>Gnathifera</taxon>
        <taxon>Rotifera</taxon>
        <taxon>Eurotatoria</taxon>
        <taxon>Bdelloidea</taxon>
        <taxon>Adinetida</taxon>
        <taxon>Adinetidae</taxon>
        <taxon>Adineta</taxon>
    </lineage>
</organism>
<keyword evidence="1" id="KW-1133">Transmembrane helix</keyword>
<feature type="domain" description="USP8 dimerisation" evidence="2">
    <location>
        <begin position="6"/>
        <end position="113"/>
    </location>
</feature>